<reference evidence="1" key="1">
    <citation type="journal article" date="2019" name="bioRxiv">
        <title>The Genome of the Zebra Mussel, Dreissena polymorpha: A Resource for Invasive Species Research.</title>
        <authorList>
            <person name="McCartney M.A."/>
            <person name="Auch B."/>
            <person name="Kono T."/>
            <person name="Mallez S."/>
            <person name="Zhang Y."/>
            <person name="Obille A."/>
            <person name="Becker A."/>
            <person name="Abrahante J.E."/>
            <person name="Garbe J."/>
            <person name="Badalamenti J.P."/>
            <person name="Herman A."/>
            <person name="Mangelson H."/>
            <person name="Liachko I."/>
            <person name="Sullivan S."/>
            <person name="Sone E.D."/>
            <person name="Koren S."/>
            <person name="Silverstein K.A.T."/>
            <person name="Beckman K.B."/>
            <person name="Gohl D.M."/>
        </authorList>
    </citation>
    <scope>NUCLEOTIDE SEQUENCE</scope>
    <source>
        <strain evidence="1">Duluth1</strain>
        <tissue evidence="1">Whole animal</tissue>
    </source>
</reference>
<sequence length="63" mass="7243">MLNVETTVDVDRNYLSLVVPVSHELPEAVTEFLSETSRALYARPTWCYENDLAVKLRYLPLNS</sequence>
<comment type="caution">
    <text evidence="1">The sequence shown here is derived from an EMBL/GenBank/DDBJ whole genome shotgun (WGS) entry which is preliminary data.</text>
</comment>
<name>A0A9D4CKF2_DREPO</name>
<dbReference type="Proteomes" id="UP000828390">
    <property type="component" value="Unassembled WGS sequence"/>
</dbReference>
<dbReference type="EMBL" id="JAIWYP010000012">
    <property type="protein sequence ID" value="KAH3726269.1"/>
    <property type="molecule type" value="Genomic_DNA"/>
</dbReference>
<protein>
    <submittedName>
        <fullName evidence="1">Uncharacterized protein</fullName>
    </submittedName>
</protein>
<evidence type="ECO:0000313" key="1">
    <source>
        <dbReference type="EMBL" id="KAH3726269.1"/>
    </source>
</evidence>
<proteinExistence type="predicted"/>
<evidence type="ECO:0000313" key="2">
    <source>
        <dbReference type="Proteomes" id="UP000828390"/>
    </source>
</evidence>
<gene>
    <name evidence="1" type="ORF">DPMN_052127</name>
</gene>
<keyword evidence="2" id="KW-1185">Reference proteome</keyword>
<dbReference type="AlphaFoldDB" id="A0A9D4CKF2"/>
<reference evidence="1" key="2">
    <citation type="submission" date="2020-11" db="EMBL/GenBank/DDBJ databases">
        <authorList>
            <person name="McCartney M.A."/>
            <person name="Auch B."/>
            <person name="Kono T."/>
            <person name="Mallez S."/>
            <person name="Becker A."/>
            <person name="Gohl D.M."/>
            <person name="Silverstein K.A.T."/>
            <person name="Koren S."/>
            <person name="Bechman K.B."/>
            <person name="Herman A."/>
            <person name="Abrahante J.E."/>
            <person name="Garbe J."/>
        </authorList>
    </citation>
    <scope>NUCLEOTIDE SEQUENCE</scope>
    <source>
        <strain evidence="1">Duluth1</strain>
        <tissue evidence="1">Whole animal</tissue>
    </source>
</reference>
<accession>A0A9D4CKF2</accession>
<organism evidence="1 2">
    <name type="scientific">Dreissena polymorpha</name>
    <name type="common">Zebra mussel</name>
    <name type="synonym">Mytilus polymorpha</name>
    <dbReference type="NCBI Taxonomy" id="45954"/>
    <lineage>
        <taxon>Eukaryota</taxon>
        <taxon>Metazoa</taxon>
        <taxon>Spiralia</taxon>
        <taxon>Lophotrochozoa</taxon>
        <taxon>Mollusca</taxon>
        <taxon>Bivalvia</taxon>
        <taxon>Autobranchia</taxon>
        <taxon>Heteroconchia</taxon>
        <taxon>Euheterodonta</taxon>
        <taxon>Imparidentia</taxon>
        <taxon>Neoheterodontei</taxon>
        <taxon>Myida</taxon>
        <taxon>Dreissenoidea</taxon>
        <taxon>Dreissenidae</taxon>
        <taxon>Dreissena</taxon>
    </lineage>
</organism>